<reference evidence="3 4" key="1">
    <citation type="submission" date="2018-02" db="EMBL/GenBank/DDBJ databases">
        <title>Genome sequence of Desulfovibrio carbinolicus DSM 3852.</title>
        <authorList>
            <person name="Wilbanks E."/>
            <person name="Skennerton C.T."/>
            <person name="Orphan V.J."/>
        </authorList>
    </citation>
    <scope>NUCLEOTIDE SEQUENCE [LARGE SCALE GENOMIC DNA]</scope>
    <source>
        <strain evidence="3 4">DSM 3852</strain>
    </source>
</reference>
<evidence type="ECO:0000259" key="2">
    <source>
        <dbReference type="PROSITE" id="PS51781"/>
    </source>
</evidence>
<dbReference type="InterPro" id="IPR003646">
    <property type="entry name" value="SH3-like_bac-type"/>
</dbReference>
<dbReference type="Proteomes" id="UP000293296">
    <property type="component" value="Chromosome"/>
</dbReference>
<evidence type="ECO:0000313" key="3">
    <source>
        <dbReference type="EMBL" id="QAZ67955.1"/>
    </source>
</evidence>
<dbReference type="RefSeq" id="WP_129352996.1">
    <property type="nucleotide sequence ID" value="NZ_CP026538.1"/>
</dbReference>
<dbReference type="KEGG" id="dcb:C3Y92_12275"/>
<dbReference type="Gene3D" id="2.30.30.40">
    <property type="entry name" value="SH3 Domains"/>
    <property type="match status" value="1"/>
</dbReference>
<dbReference type="AlphaFoldDB" id="A0A4P6HLR8"/>
<dbReference type="PROSITE" id="PS51257">
    <property type="entry name" value="PROKAR_LIPOPROTEIN"/>
    <property type="match status" value="1"/>
</dbReference>
<gene>
    <name evidence="3" type="ORF">C3Y92_12275</name>
</gene>
<keyword evidence="4" id="KW-1185">Reference proteome</keyword>
<organism evidence="3 4">
    <name type="scientific">Solidesulfovibrio carbinolicus</name>
    <dbReference type="NCBI Taxonomy" id="296842"/>
    <lineage>
        <taxon>Bacteria</taxon>
        <taxon>Pseudomonadati</taxon>
        <taxon>Thermodesulfobacteriota</taxon>
        <taxon>Desulfovibrionia</taxon>
        <taxon>Desulfovibrionales</taxon>
        <taxon>Desulfovibrionaceae</taxon>
        <taxon>Solidesulfovibrio</taxon>
    </lineage>
</organism>
<feature type="domain" description="SH3b" evidence="2">
    <location>
        <begin position="60"/>
        <end position="121"/>
    </location>
</feature>
<evidence type="ECO:0000256" key="1">
    <source>
        <dbReference type="SAM" id="SignalP"/>
    </source>
</evidence>
<dbReference type="PROSITE" id="PS51781">
    <property type="entry name" value="SH3B"/>
    <property type="match status" value="1"/>
</dbReference>
<dbReference type="OrthoDB" id="5457182at2"/>
<dbReference type="EMBL" id="CP026538">
    <property type="protein sequence ID" value="QAZ67955.1"/>
    <property type="molecule type" value="Genomic_DNA"/>
</dbReference>
<proteinExistence type="predicted"/>
<keyword evidence="1" id="KW-0732">Signal</keyword>
<accession>A0A4P6HLR8</accession>
<evidence type="ECO:0000313" key="4">
    <source>
        <dbReference type="Proteomes" id="UP000293296"/>
    </source>
</evidence>
<dbReference type="Pfam" id="PF08239">
    <property type="entry name" value="SH3_3"/>
    <property type="match status" value="1"/>
</dbReference>
<protein>
    <submittedName>
        <fullName evidence="3">Peptide-binding protein</fullName>
    </submittedName>
</protein>
<sequence length="121" mass="12915">MKTIWNLLALLGLVAALSGCTVTAAPMVYVPPPACPEGYYYASGYGCIPLPAGVVVPPDAVYAVVNTQGLSLRSCGSTRCDIINSLNVGEQVQVLSHQGDWTHVWAFTRGQEGWVASRYLN</sequence>
<name>A0A4P6HLR8_9BACT</name>
<feature type="signal peptide" evidence="1">
    <location>
        <begin position="1"/>
        <end position="24"/>
    </location>
</feature>
<feature type="chain" id="PRO_5020485792" evidence="1">
    <location>
        <begin position="25"/>
        <end position="121"/>
    </location>
</feature>